<dbReference type="InParanoid" id="U5DPJ4"/>
<dbReference type="OrthoDB" id="287425at2"/>
<keyword evidence="2" id="KW-1185">Reference proteome</keyword>
<name>U5DPJ4_9CHRO</name>
<evidence type="ECO:0000313" key="2">
    <source>
        <dbReference type="Proteomes" id="UP000016960"/>
    </source>
</evidence>
<dbReference type="Proteomes" id="UP000016960">
    <property type="component" value="Unassembled WGS sequence"/>
</dbReference>
<reference evidence="1 2" key="1">
    <citation type="submission" date="2013-05" db="EMBL/GenBank/DDBJ databases">
        <title>Draft genome sequence of Rubidibacter lacunae KORDI 51-2.</title>
        <authorList>
            <person name="Choi D.H."/>
            <person name="Noh J.H."/>
            <person name="Kwon K.-K."/>
            <person name="Lee J.-H."/>
            <person name="Ryu J.-Y."/>
        </authorList>
    </citation>
    <scope>NUCLEOTIDE SEQUENCE [LARGE SCALE GENOMIC DNA]</scope>
    <source>
        <strain evidence="1 2">KORDI 51-2</strain>
    </source>
</reference>
<sequence length="168" mass="18685">MRSEIRNEIWSLAASSFQHDDGSLPGIELANLLPGEVPALYEFLRDRSQIEGEMPTFWDHELEQNRPISSVENPASLVVSGRADCFHYCISGVSVAGTELPVLGVFVFPDSVELDYRMGENWRQAQVLGLFSLLKELLSLTHSATLRPTYDGPPDPGSFMAAWKLFNA</sequence>
<organism evidence="1 2">
    <name type="scientific">Rubidibacter lacunae KORDI 51-2</name>
    <dbReference type="NCBI Taxonomy" id="582515"/>
    <lineage>
        <taxon>Bacteria</taxon>
        <taxon>Bacillati</taxon>
        <taxon>Cyanobacteriota</taxon>
        <taxon>Cyanophyceae</taxon>
        <taxon>Oscillatoriophycideae</taxon>
        <taxon>Chroococcales</taxon>
        <taxon>Aphanothecaceae</taxon>
        <taxon>Rubidibacter</taxon>
    </lineage>
</organism>
<gene>
    <name evidence="1" type="ORF">KR51_00018200</name>
</gene>
<dbReference type="RefSeq" id="WP_022606678.1">
    <property type="nucleotide sequence ID" value="NZ_ASSJ01000047.1"/>
</dbReference>
<protein>
    <submittedName>
        <fullName evidence="1">Uncharacterized protein</fullName>
    </submittedName>
</protein>
<dbReference type="EMBL" id="ASSJ01000047">
    <property type="protein sequence ID" value="ERN41600.1"/>
    <property type="molecule type" value="Genomic_DNA"/>
</dbReference>
<comment type="caution">
    <text evidence="1">The sequence shown here is derived from an EMBL/GenBank/DDBJ whole genome shotgun (WGS) entry which is preliminary data.</text>
</comment>
<accession>U5DPJ4</accession>
<dbReference type="AlphaFoldDB" id="U5DPJ4"/>
<evidence type="ECO:0000313" key="1">
    <source>
        <dbReference type="EMBL" id="ERN41600.1"/>
    </source>
</evidence>
<dbReference type="eggNOG" id="ENOG503459D">
    <property type="taxonomic scope" value="Bacteria"/>
</dbReference>
<proteinExistence type="predicted"/>